<dbReference type="Proteomes" id="UP000001695">
    <property type="component" value="Chromosome"/>
</dbReference>
<dbReference type="AlphaFoldDB" id="B2IKS3"/>
<dbReference type="PROSITE" id="PS01162">
    <property type="entry name" value="QOR_ZETA_CRYSTAL"/>
    <property type="match status" value="1"/>
</dbReference>
<keyword evidence="1" id="KW-0521">NADP</keyword>
<dbReference type="PANTHER" id="PTHR48106:SF13">
    <property type="entry name" value="QUINONE OXIDOREDUCTASE-RELATED"/>
    <property type="match status" value="1"/>
</dbReference>
<reference evidence="5" key="1">
    <citation type="submission" date="2008-03" db="EMBL/GenBank/DDBJ databases">
        <title>Complete sequence of chromosome of Beijerinckia indica subsp. indica ATCC 9039.</title>
        <authorList>
            <consortium name="US DOE Joint Genome Institute"/>
            <person name="Copeland A."/>
            <person name="Lucas S."/>
            <person name="Lapidus A."/>
            <person name="Glavina del Rio T."/>
            <person name="Dalin E."/>
            <person name="Tice H."/>
            <person name="Bruce D."/>
            <person name="Goodwin L."/>
            <person name="Pitluck S."/>
            <person name="LaButti K."/>
            <person name="Schmutz J."/>
            <person name="Larimer F."/>
            <person name="Land M."/>
            <person name="Hauser L."/>
            <person name="Kyrpides N."/>
            <person name="Mikhailova N."/>
            <person name="Dunfield P.F."/>
            <person name="Dedysh S.N."/>
            <person name="Liesack W."/>
            <person name="Saw J.H."/>
            <person name="Alam M."/>
            <person name="Chen Y."/>
            <person name="Murrell J.C."/>
            <person name="Richardson P."/>
        </authorList>
    </citation>
    <scope>NUCLEOTIDE SEQUENCE [LARGE SCALE GENOMIC DNA]</scope>
    <source>
        <strain evidence="5">ATCC 9039 / DSM 1715 / NCIMB 8712</strain>
    </source>
</reference>
<evidence type="ECO:0000256" key="2">
    <source>
        <dbReference type="ARBA" id="ARBA00023002"/>
    </source>
</evidence>
<dbReference type="SMART" id="SM00829">
    <property type="entry name" value="PKS_ER"/>
    <property type="match status" value="1"/>
</dbReference>
<organism evidence="4 5">
    <name type="scientific">Beijerinckia indica subsp. indica (strain ATCC 9039 / DSM 1715 / NCIMB 8712)</name>
    <dbReference type="NCBI Taxonomy" id="395963"/>
    <lineage>
        <taxon>Bacteria</taxon>
        <taxon>Pseudomonadati</taxon>
        <taxon>Pseudomonadota</taxon>
        <taxon>Alphaproteobacteria</taxon>
        <taxon>Hyphomicrobiales</taxon>
        <taxon>Beijerinckiaceae</taxon>
        <taxon>Beijerinckia</taxon>
    </lineage>
</organism>
<dbReference type="eggNOG" id="COG0604">
    <property type="taxonomic scope" value="Bacteria"/>
</dbReference>
<dbReference type="KEGG" id="bid:Bind_1477"/>
<dbReference type="OrthoDB" id="9805883at2"/>
<dbReference type="Pfam" id="PF08240">
    <property type="entry name" value="ADH_N"/>
    <property type="match status" value="1"/>
</dbReference>
<dbReference type="InterPro" id="IPR036291">
    <property type="entry name" value="NAD(P)-bd_dom_sf"/>
</dbReference>
<proteinExistence type="predicted"/>
<dbReference type="InterPro" id="IPR011032">
    <property type="entry name" value="GroES-like_sf"/>
</dbReference>
<evidence type="ECO:0000256" key="1">
    <source>
        <dbReference type="ARBA" id="ARBA00022857"/>
    </source>
</evidence>
<dbReference type="GO" id="GO:0003960">
    <property type="term" value="F:quinone reductase (NADPH) activity"/>
    <property type="evidence" value="ECO:0007669"/>
    <property type="project" value="InterPro"/>
</dbReference>
<dbReference type="STRING" id="395963.Bind_1477"/>
<dbReference type="EMBL" id="CP001016">
    <property type="protein sequence ID" value="ACB95112.1"/>
    <property type="molecule type" value="Genomic_DNA"/>
</dbReference>
<feature type="domain" description="Enoyl reductase (ER)" evidence="3">
    <location>
        <begin position="10"/>
        <end position="320"/>
    </location>
</feature>
<dbReference type="PANTHER" id="PTHR48106">
    <property type="entry name" value="QUINONE OXIDOREDUCTASE PIG3-RELATED"/>
    <property type="match status" value="1"/>
</dbReference>
<keyword evidence="2" id="KW-0560">Oxidoreductase</keyword>
<evidence type="ECO:0000313" key="4">
    <source>
        <dbReference type="EMBL" id="ACB95112.1"/>
    </source>
</evidence>
<evidence type="ECO:0000259" key="3">
    <source>
        <dbReference type="SMART" id="SM00829"/>
    </source>
</evidence>
<dbReference type="Pfam" id="PF13602">
    <property type="entry name" value="ADH_zinc_N_2"/>
    <property type="match status" value="1"/>
</dbReference>
<sequence length="322" mass="34000">MRAVVMTGIGGADRLDVVERPDPIPGPDEVLIDVAVAGVNFMDIGVRRGIAWTEMPNPKVLGVEGAGRIAAFGEGVSGFEVGDRIAWVYKPGSYAERLVAPADALVPIPDTIDDRTAAAIMMQGLTASHFATDFYPVQPGDVALVHAAAGGLGQLLTQIVKLRGGSVIGRVSSEAKVEAARRAGADHIIVDSEGRFTQDVLALTSGEGVHVVFDGSGPKTFEGSLSALRRSGTFCWYGPVLGGPGPIDIMSLPKSIKLGYAVFFDHIPTPALLRERTARLFDWIAQGKLKIEIGGTYPLAEAARAHADMESRHSTGKLLLIP</sequence>
<dbReference type="Gene3D" id="3.40.50.720">
    <property type="entry name" value="NAD(P)-binding Rossmann-like Domain"/>
    <property type="match status" value="1"/>
</dbReference>
<dbReference type="InterPro" id="IPR047618">
    <property type="entry name" value="QOR-like"/>
</dbReference>
<gene>
    <name evidence="4" type="ordered locus">Bind_1477</name>
</gene>
<dbReference type="SUPFAM" id="SSF50129">
    <property type="entry name" value="GroES-like"/>
    <property type="match status" value="1"/>
</dbReference>
<dbReference type="CDD" id="cd05286">
    <property type="entry name" value="QOR2"/>
    <property type="match status" value="1"/>
</dbReference>
<dbReference type="GO" id="GO:0070402">
    <property type="term" value="F:NADPH binding"/>
    <property type="evidence" value="ECO:0007669"/>
    <property type="project" value="TreeGrafter"/>
</dbReference>
<dbReference type="RefSeq" id="WP_012384469.1">
    <property type="nucleotide sequence ID" value="NC_010581.1"/>
</dbReference>
<dbReference type="GO" id="GO:0008270">
    <property type="term" value="F:zinc ion binding"/>
    <property type="evidence" value="ECO:0007669"/>
    <property type="project" value="InterPro"/>
</dbReference>
<keyword evidence="5" id="KW-1185">Reference proteome</keyword>
<evidence type="ECO:0000313" key="5">
    <source>
        <dbReference type="Proteomes" id="UP000001695"/>
    </source>
</evidence>
<dbReference type="SUPFAM" id="SSF51735">
    <property type="entry name" value="NAD(P)-binding Rossmann-fold domains"/>
    <property type="match status" value="1"/>
</dbReference>
<protein>
    <submittedName>
        <fullName evidence="4">Alcohol dehydrogenase zinc-binding domain protein</fullName>
    </submittedName>
</protein>
<accession>B2IKS3</accession>
<dbReference type="GO" id="GO:0035925">
    <property type="term" value="F:mRNA 3'-UTR AU-rich region binding"/>
    <property type="evidence" value="ECO:0007669"/>
    <property type="project" value="TreeGrafter"/>
</dbReference>
<dbReference type="InterPro" id="IPR020843">
    <property type="entry name" value="ER"/>
</dbReference>
<reference evidence="4 5" key="2">
    <citation type="journal article" date="2010" name="J. Bacteriol.">
        <title>Complete genome sequence of Beijerinckia indica subsp. indica.</title>
        <authorList>
            <person name="Tamas I."/>
            <person name="Dedysh S.N."/>
            <person name="Liesack W."/>
            <person name="Stott M.B."/>
            <person name="Alam M."/>
            <person name="Murrell J.C."/>
            <person name="Dunfield P.F."/>
        </authorList>
    </citation>
    <scope>NUCLEOTIDE SEQUENCE [LARGE SCALE GENOMIC DNA]</scope>
    <source>
        <strain evidence="5">ATCC 9039 / DSM 1715 / NCIMB 8712</strain>
    </source>
</reference>
<dbReference type="HOGENOM" id="CLU_026673_3_1_5"/>
<dbReference type="InterPro" id="IPR013154">
    <property type="entry name" value="ADH-like_N"/>
</dbReference>
<dbReference type="Gene3D" id="3.90.180.10">
    <property type="entry name" value="Medium-chain alcohol dehydrogenases, catalytic domain"/>
    <property type="match status" value="1"/>
</dbReference>
<name>B2IKS3_BEII9</name>
<dbReference type="GO" id="GO:0005829">
    <property type="term" value="C:cytosol"/>
    <property type="evidence" value="ECO:0007669"/>
    <property type="project" value="TreeGrafter"/>
</dbReference>
<dbReference type="InterPro" id="IPR002364">
    <property type="entry name" value="Quin_OxRdtase/zeta-crystal_CS"/>
</dbReference>